<dbReference type="EMBL" id="BCSZ01000053">
    <property type="protein sequence ID" value="GAT05194.1"/>
    <property type="molecule type" value="Genomic_DNA"/>
</dbReference>
<reference evidence="3" key="2">
    <citation type="submission" date="2016-02" db="EMBL/GenBank/DDBJ databases">
        <title>Draft genome sequence of five rapidly growing Mycobacterium species.</title>
        <authorList>
            <person name="Katahira K."/>
            <person name="Gotou Y."/>
            <person name="Iida K."/>
            <person name="Ogura Y."/>
            <person name="Hayashi T."/>
        </authorList>
    </citation>
    <scope>NUCLEOTIDE SEQUENCE [LARGE SCALE GENOMIC DNA]</scope>
    <source>
        <strain evidence="3">JCM6368</strain>
    </source>
</reference>
<dbReference type="AlphaFoldDB" id="A0A100WW60"/>
<feature type="region of interest" description="Disordered" evidence="1">
    <location>
        <begin position="409"/>
        <end position="430"/>
    </location>
</feature>
<feature type="region of interest" description="Disordered" evidence="1">
    <location>
        <begin position="285"/>
        <end position="335"/>
    </location>
</feature>
<protein>
    <submittedName>
        <fullName evidence="2">Uncharacterized protein</fullName>
    </submittedName>
</protein>
<name>A0A100WW60_MYCFO</name>
<proteinExistence type="predicted"/>
<feature type="compositionally biased region" description="Gly residues" evidence="1">
    <location>
        <begin position="311"/>
        <end position="328"/>
    </location>
</feature>
<organism evidence="2 3">
    <name type="scientific">Mycolicibacterium fortuitum subsp. acetamidolyticum</name>
    <dbReference type="NCBI Taxonomy" id="144550"/>
    <lineage>
        <taxon>Bacteria</taxon>
        <taxon>Bacillati</taxon>
        <taxon>Actinomycetota</taxon>
        <taxon>Actinomycetes</taxon>
        <taxon>Mycobacteriales</taxon>
        <taxon>Mycobacteriaceae</taxon>
        <taxon>Mycolicibacterium</taxon>
    </lineage>
</organism>
<comment type="caution">
    <text evidence="2">The sequence shown here is derived from an EMBL/GenBank/DDBJ whole genome shotgun (WGS) entry which is preliminary data.</text>
</comment>
<feature type="region of interest" description="Disordered" evidence="1">
    <location>
        <begin position="54"/>
        <end position="87"/>
    </location>
</feature>
<accession>A0A100WW60</accession>
<gene>
    <name evidence="2" type="ORF">RMCFA_5305</name>
</gene>
<evidence type="ECO:0000256" key="1">
    <source>
        <dbReference type="SAM" id="MobiDB-lite"/>
    </source>
</evidence>
<reference evidence="2 3" key="1">
    <citation type="journal article" date="2016" name="Genome Announc.">
        <title>Draft Genome Sequences of Five Rapidly Growing Mycobacterium Species, M. thermoresistibile, M. fortuitum subsp. acetamidolyticum, M. canariasense, M. brisbanense, and M. novocastrense.</title>
        <authorList>
            <person name="Katahira K."/>
            <person name="Ogura Y."/>
            <person name="Gotoh Y."/>
            <person name="Hayashi T."/>
        </authorList>
    </citation>
    <scope>NUCLEOTIDE SEQUENCE [LARGE SCALE GENOMIC DNA]</scope>
    <source>
        <strain evidence="2 3">JCM6368</strain>
    </source>
</reference>
<dbReference type="Proteomes" id="UP000069705">
    <property type="component" value="Unassembled WGS sequence"/>
</dbReference>
<evidence type="ECO:0000313" key="2">
    <source>
        <dbReference type="EMBL" id="GAT05194.1"/>
    </source>
</evidence>
<evidence type="ECO:0000313" key="3">
    <source>
        <dbReference type="Proteomes" id="UP000069705"/>
    </source>
</evidence>
<feature type="compositionally biased region" description="Pro residues" evidence="1">
    <location>
        <begin position="63"/>
        <end position="79"/>
    </location>
</feature>
<sequence length="430" mass="41938">MPTVLPPQPVTPIGQLAQRVPGYDATPVIAAQEQSLQDFLNLPVREILDRLGLPPIADQKPAEQPPPEGRPEQQPPANPMDPSALISPVTDALGTLGTGMFDGADPTTMLPAISKMLQSTGGSMAKSVNSVGDAWQGASGTAAAAKTTTAIANGAEVSAQSDALSSSLTAAAANVGQARVRLIAIITEFAATIAAIGPMIIFPWGWAAAIAAANKAIATTAEVMTELQSSLATEAAQVTATGAPVSVTAAPEASSLAGLAPLMPMAMKGAEAGIQAGTGAATAAGQSAANPAIDPIEPADGDRVESEGSAAIGGGAMAAGGGGGGIGGTSAPRSLPMSSMLQAETAGVPAQSAAPRVGGVGAPAMMGGAPMGAMGAGAGANASSGNNHTSASFLHTTDQGSEIVGDLGTAAPPVLGEADPYQAPDVELRI</sequence>